<name>A0A6I4TR63_9SPHN</name>
<dbReference type="AlphaFoldDB" id="A0A6I4TR63"/>
<keyword evidence="2" id="KW-1185">Reference proteome</keyword>
<dbReference type="OrthoDB" id="8479273at2"/>
<evidence type="ECO:0000313" key="2">
    <source>
        <dbReference type="Proteomes" id="UP000469430"/>
    </source>
</evidence>
<sequence>MAQGSLVNVTAAGRFGSFTPASVDERLARFVAEHSSGSAPMMRFTPAGVAERGNRSVTVAVRIDQRAARSISARAGGVAAKDQIAADTGLGIAPTRYNLGISRNFQSFAKPAAPERPLALSRQLSDAAMPDLSEFRPSPGAREEPSRFAPRIALEDRDRVAGRGQRTIDDGGQQIVDLGGSYRLTRNLDVTAGVRYSQERDRIVPITEPAKQETQAVYIGTEFRF</sequence>
<gene>
    <name evidence="1" type="ORF">GRI97_01235</name>
</gene>
<comment type="caution">
    <text evidence="1">The sequence shown here is derived from an EMBL/GenBank/DDBJ whole genome shotgun (WGS) entry which is preliminary data.</text>
</comment>
<organism evidence="1 2">
    <name type="scientific">Croceibacterium xixiisoli</name>
    <dbReference type="NCBI Taxonomy" id="1476466"/>
    <lineage>
        <taxon>Bacteria</taxon>
        <taxon>Pseudomonadati</taxon>
        <taxon>Pseudomonadota</taxon>
        <taxon>Alphaproteobacteria</taxon>
        <taxon>Sphingomonadales</taxon>
        <taxon>Erythrobacteraceae</taxon>
        <taxon>Croceibacterium</taxon>
    </lineage>
</organism>
<accession>A0A6I4TR63</accession>
<dbReference type="Proteomes" id="UP000469430">
    <property type="component" value="Unassembled WGS sequence"/>
</dbReference>
<evidence type="ECO:0000313" key="1">
    <source>
        <dbReference type="EMBL" id="MXO97611.1"/>
    </source>
</evidence>
<reference evidence="1 2" key="1">
    <citation type="submission" date="2019-12" db="EMBL/GenBank/DDBJ databases">
        <title>Genomic-based taxomic classification of the family Erythrobacteraceae.</title>
        <authorList>
            <person name="Xu L."/>
        </authorList>
    </citation>
    <scope>NUCLEOTIDE SEQUENCE [LARGE SCALE GENOMIC DNA]</scope>
    <source>
        <strain evidence="1 2">S36</strain>
    </source>
</reference>
<proteinExistence type="predicted"/>
<protein>
    <submittedName>
        <fullName evidence="1">Uncharacterized protein</fullName>
    </submittedName>
</protein>
<dbReference type="EMBL" id="WTYJ01000001">
    <property type="protein sequence ID" value="MXO97611.1"/>
    <property type="molecule type" value="Genomic_DNA"/>
</dbReference>